<dbReference type="EMBL" id="MU251223">
    <property type="protein sequence ID" value="KAG8612125.1"/>
    <property type="molecule type" value="Genomic_DNA"/>
</dbReference>
<proteinExistence type="predicted"/>
<name>A0ACB7FVK0_MANES</name>
<accession>A0ACB7FVK0</accession>
<dbReference type="Proteomes" id="UP000091857">
    <property type="component" value="Unassembled WGS sequence"/>
</dbReference>
<reference evidence="2" key="1">
    <citation type="journal article" date="2016" name="Nat. Biotechnol.">
        <title>Sequencing wild and cultivated cassava and related species reveals extensive interspecific hybridization and genetic diversity.</title>
        <authorList>
            <person name="Bredeson J.V."/>
            <person name="Lyons J.B."/>
            <person name="Prochnik S.E."/>
            <person name="Wu G.A."/>
            <person name="Ha C.M."/>
            <person name="Edsinger-Gonzales E."/>
            <person name="Grimwood J."/>
            <person name="Schmutz J."/>
            <person name="Rabbi I.Y."/>
            <person name="Egesi C."/>
            <person name="Nauluvula P."/>
            <person name="Lebot V."/>
            <person name="Ndunguru J."/>
            <person name="Mkamilo G."/>
            <person name="Bart R.S."/>
            <person name="Setter T.L."/>
            <person name="Gleadow R.M."/>
            <person name="Kulakow P."/>
            <person name="Ferguson M.E."/>
            <person name="Rounsley S."/>
            <person name="Rokhsar D.S."/>
        </authorList>
    </citation>
    <scope>NUCLEOTIDE SEQUENCE [LARGE SCALE GENOMIC DNA]</scope>
    <source>
        <strain evidence="2">cv. AM560-2</strain>
    </source>
</reference>
<comment type="caution">
    <text evidence="1">The sequence shown here is derived from an EMBL/GenBank/DDBJ whole genome shotgun (WGS) entry which is preliminary data.</text>
</comment>
<evidence type="ECO:0000313" key="2">
    <source>
        <dbReference type="Proteomes" id="UP000091857"/>
    </source>
</evidence>
<gene>
    <name evidence="1" type="ORF">MANES_S028152v8</name>
</gene>
<sequence>MSHLRPPQSTLPWCRWRTSLRFYLPWRITIHSMIPHTSLHKPFDIHHHVMPKELTSKHCHHLPYTWTATNHEVMTPPHDLFPQLAPSRHKDAATPCFNEPLINHELPCYTVASQLHQLFGLPITHRCLLDAPQQGRLWTHRVDSHPYPLFLVIMPFTFPRWQ</sequence>
<keyword evidence="2" id="KW-1185">Reference proteome</keyword>
<organism evidence="1 2">
    <name type="scientific">Manihot esculenta</name>
    <name type="common">Cassava</name>
    <name type="synonym">Jatropha manihot</name>
    <dbReference type="NCBI Taxonomy" id="3983"/>
    <lineage>
        <taxon>Eukaryota</taxon>
        <taxon>Viridiplantae</taxon>
        <taxon>Streptophyta</taxon>
        <taxon>Embryophyta</taxon>
        <taxon>Tracheophyta</taxon>
        <taxon>Spermatophyta</taxon>
        <taxon>Magnoliopsida</taxon>
        <taxon>eudicotyledons</taxon>
        <taxon>Gunneridae</taxon>
        <taxon>Pentapetalae</taxon>
        <taxon>rosids</taxon>
        <taxon>fabids</taxon>
        <taxon>Malpighiales</taxon>
        <taxon>Euphorbiaceae</taxon>
        <taxon>Crotonoideae</taxon>
        <taxon>Manihoteae</taxon>
        <taxon>Manihot</taxon>
    </lineage>
</organism>
<evidence type="ECO:0000313" key="1">
    <source>
        <dbReference type="EMBL" id="KAG8612125.1"/>
    </source>
</evidence>
<protein>
    <submittedName>
        <fullName evidence="1">Uncharacterized protein</fullName>
    </submittedName>
</protein>